<dbReference type="OrthoDB" id="2857684at2"/>
<evidence type="ECO:0000313" key="2">
    <source>
        <dbReference type="EMBL" id="KPD24019.1"/>
    </source>
</evidence>
<proteinExistence type="predicted"/>
<dbReference type="RefSeq" id="WP_053953339.1">
    <property type="nucleotide sequence ID" value="NZ_FNCB01000005.1"/>
</dbReference>
<keyword evidence="1" id="KW-0472">Membrane</keyword>
<dbReference type="AlphaFoldDB" id="A0A837NJ42"/>
<evidence type="ECO:0000313" key="3">
    <source>
        <dbReference type="Proteomes" id="UP000053030"/>
    </source>
</evidence>
<comment type="caution">
    <text evidence="2">The sequence shown here is derived from an EMBL/GenBank/DDBJ whole genome shotgun (WGS) entry which is preliminary data.</text>
</comment>
<feature type="transmembrane region" description="Helical" evidence="1">
    <location>
        <begin position="83"/>
        <end position="105"/>
    </location>
</feature>
<protein>
    <submittedName>
        <fullName evidence="2">Uncharacterized protein</fullName>
    </submittedName>
</protein>
<organism evidence="2 3">
    <name type="scientific">Idiomarina zobellii</name>
    <dbReference type="NCBI Taxonomy" id="86103"/>
    <lineage>
        <taxon>Bacteria</taxon>
        <taxon>Pseudomonadati</taxon>
        <taxon>Pseudomonadota</taxon>
        <taxon>Gammaproteobacteria</taxon>
        <taxon>Alteromonadales</taxon>
        <taxon>Idiomarinaceae</taxon>
        <taxon>Idiomarina</taxon>
    </lineage>
</organism>
<dbReference type="Proteomes" id="UP000053030">
    <property type="component" value="Unassembled WGS sequence"/>
</dbReference>
<keyword evidence="3" id="KW-1185">Reference proteome</keyword>
<feature type="transmembrane region" description="Helical" evidence="1">
    <location>
        <begin position="50"/>
        <end position="71"/>
    </location>
</feature>
<evidence type="ECO:0000256" key="1">
    <source>
        <dbReference type="SAM" id="Phobius"/>
    </source>
</evidence>
<accession>A0A837NJ42</accession>
<keyword evidence="1" id="KW-1133">Transmembrane helix</keyword>
<feature type="transmembrane region" description="Helical" evidence="1">
    <location>
        <begin position="125"/>
        <end position="141"/>
    </location>
</feature>
<gene>
    <name evidence="2" type="ORF">AFK76_05710</name>
</gene>
<dbReference type="EMBL" id="LHSG01000004">
    <property type="protein sequence ID" value="KPD24019.1"/>
    <property type="molecule type" value="Genomic_DNA"/>
</dbReference>
<keyword evidence="1" id="KW-0812">Transmembrane</keyword>
<feature type="transmembrane region" description="Helical" evidence="1">
    <location>
        <begin position="24"/>
        <end position="44"/>
    </location>
</feature>
<reference evidence="2 3" key="1">
    <citation type="submission" date="2015-08" db="EMBL/GenBank/DDBJ databases">
        <title>Genome sequencing and assembly of the deep-sea bacterium Idiomarina zobellii.</title>
        <authorList>
            <person name="Mithoefer S.D."/>
            <person name="Rheaume B.A."/>
            <person name="MacLea K.S."/>
        </authorList>
    </citation>
    <scope>NUCLEOTIDE SEQUENCE [LARGE SCALE GENOMIC DNA]</scope>
    <source>
        <strain evidence="2 3">KMM 231</strain>
    </source>
</reference>
<sequence>MYFINIKALKEQHRAGQYQSNDSLMYLSATVILTYLAILLVRFPENDWSLGVDAVEGIMVLLSIFVAYVANGGNGGSYFLDKFVSIGWVVLIRLLPVIVLLALVINIGETAFFGQASEHDGPEDIIGLAVIYGIYTWRLAVHIKDTR</sequence>
<name>A0A837NJ42_9GAMM</name>